<protein>
    <submittedName>
        <fullName evidence="2">Uncharacterized protein</fullName>
    </submittedName>
</protein>
<evidence type="ECO:0000313" key="2">
    <source>
        <dbReference type="EMBL" id="KAK4470792.1"/>
    </source>
</evidence>
<evidence type="ECO:0000256" key="1">
    <source>
        <dbReference type="SAM" id="Phobius"/>
    </source>
</evidence>
<accession>A0AAE1ZBK5</accession>
<comment type="caution">
    <text evidence="2">The sequence shown here is derived from an EMBL/GenBank/DDBJ whole genome shotgun (WGS) entry which is preliminary data.</text>
</comment>
<proteinExistence type="predicted"/>
<dbReference type="AlphaFoldDB" id="A0AAE1ZBK5"/>
<keyword evidence="3" id="KW-1185">Reference proteome</keyword>
<feature type="transmembrane region" description="Helical" evidence="1">
    <location>
        <begin position="6"/>
        <end position="29"/>
    </location>
</feature>
<keyword evidence="1" id="KW-0812">Transmembrane</keyword>
<dbReference type="Proteomes" id="UP001292079">
    <property type="component" value="Unassembled WGS sequence"/>
</dbReference>
<gene>
    <name evidence="2" type="ORF">MN116_006313</name>
</gene>
<keyword evidence="1" id="KW-0472">Membrane</keyword>
<evidence type="ECO:0000313" key="3">
    <source>
        <dbReference type="Proteomes" id="UP001292079"/>
    </source>
</evidence>
<organism evidence="2 3">
    <name type="scientific">Schistosoma mekongi</name>
    <name type="common">Parasitic worm</name>
    <dbReference type="NCBI Taxonomy" id="38744"/>
    <lineage>
        <taxon>Eukaryota</taxon>
        <taxon>Metazoa</taxon>
        <taxon>Spiralia</taxon>
        <taxon>Lophotrochozoa</taxon>
        <taxon>Platyhelminthes</taxon>
        <taxon>Trematoda</taxon>
        <taxon>Digenea</taxon>
        <taxon>Strigeidida</taxon>
        <taxon>Schistosomatoidea</taxon>
        <taxon>Schistosomatidae</taxon>
        <taxon>Schistosoma</taxon>
    </lineage>
</organism>
<reference evidence="2" key="1">
    <citation type="submission" date="2022-04" db="EMBL/GenBank/DDBJ databases">
        <authorList>
            <person name="Xu L."/>
            <person name="Lv Z."/>
        </authorList>
    </citation>
    <scope>NUCLEOTIDE SEQUENCE</scope>
    <source>
        <strain evidence="2">LV_2022a</strain>
    </source>
</reference>
<dbReference type="EMBL" id="JALJAT010000004">
    <property type="protein sequence ID" value="KAK4470792.1"/>
    <property type="molecule type" value="Genomic_DNA"/>
</dbReference>
<sequence>MTRYSFYGIIQLFTIYQIFCLLFISTYAFSRCATILSNDGLPILTCDHDRSKTESHVDINDDDQNELIPESIYTNDPLRLQQYIVPDKKAFVRLGKRGFVRLGKRGFVRIGR</sequence>
<keyword evidence="1" id="KW-1133">Transmembrane helix</keyword>
<name>A0AAE1ZBK5_SCHME</name>
<reference evidence="2" key="2">
    <citation type="journal article" date="2023" name="Infect Dis Poverty">
        <title>Chromosome-scale genome of the human blood fluke Schistosoma mekongi and its implications for public health.</title>
        <authorList>
            <person name="Zhou M."/>
            <person name="Xu L."/>
            <person name="Xu D."/>
            <person name="Chen W."/>
            <person name="Khan J."/>
            <person name="Hu Y."/>
            <person name="Huang H."/>
            <person name="Wei H."/>
            <person name="Zhang Y."/>
            <person name="Chusongsang P."/>
            <person name="Tanasarnprasert K."/>
            <person name="Hu X."/>
            <person name="Limpanont Y."/>
            <person name="Lv Z."/>
        </authorList>
    </citation>
    <scope>NUCLEOTIDE SEQUENCE</scope>
    <source>
        <strain evidence="2">LV_2022a</strain>
    </source>
</reference>